<keyword evidence="3" id="KW-1185">Reference proteome</keyword>
<organism evidence="2 3">
    <name type="scientific">Recurvomyces mirabilis</name>
    <dbReference type="NCBI Taxonomy" id="574656"/>
    <lineage>
        <taxon>Eukaryota</taxon>
        <taxon>Fungi</taxon>
        <taxon>Dikarya</taxon>
        <taxon>Ascomycota</taxon>
        <taxon>Pezizomycotina</taxon>
        <taxon>Dothideomycetes</taxon>
        <taxon>Dothideomycetidae</taxon>
        <taxon>Mycosphaerellales</taxon>
        <taxon>Teratosphaeriaceae</taxon>
        <taxon>Recurvomyces</taxon>
    </lineage>
</organism>
<name>A0AAE0WP04_9PEZI</name>
<evidence type="ECO:0000256" key="1">
    <source>
        <dbReference type="SAM" id="MobiDB-lite"/>
    </source>
</evidence>
<gene>
    <name evidence="2" type="ORF">LTR78_004733</name>
</gene>
<protein>
    <submittedName>
        <fullName evidence="2">Uncharacterized protein</fullName>
    </submittedName>
</protein>
<reference evidence="2" key="1">
    <citation type="submission" date="2023-07" db="EMBL/GenBank/DDBJ databases">
        <title>Black Yeasts Isolated from many extreme environments.</title>
        <authorList>
            <person name="Coleine C."/>
            <person name="Stajich J.E."/>
            <person name="Selbmann L."/>
        </authorList>
    </citation>
    <scope>NUCLEOTIDE SEQUENCE</scope>
    <source>
        <strain evidence="2">CCFEE 5485</strain>
    </source>
</reference>
<feature type="region of interest" description="Disordered" evidence="1">
    <location>
        <begin position="75"/>
        <end position="190"/>
    </location>
</feature>
<feature type="region of interest" description="Disordered" evidence="1">
    <location>
        <begin position="1"/>
        <end position="33"/>
    </location>
</feature>
<dbReference type="EMBL" id="JAUTXT010000015">
    <property type="protein sequence ID" value="KAK3675224.1"/>
    <property type="molecule type" value="Genomic_DNA"/>
</dbReference>
<feature type="compositionally biased region" description="Polar residues" evidence="1">
    <location>
        <begin position="168"/>
        <end position="189"/>
    </location>
</feature>
<comment type="caution">
    <text evidence="2">The sequence shown here is derived from an EMBL/GenBank/DDBJ whole genome shotgun (WGS) entry which is preliminary data.</text>
</comment>
<accession>A0AAE0WP04</accession>
<proteinExistence type="predicted"/>
<sequence length="228" mass="25234">MGRSKAGSQLSNGSYASRRGRSPPRSECYKYTNAEPESYDSYIEHDNTLVRYQERRAAAPYDPYELVGAYSGLSLTSRSSTGSRRRSQVQAIYSDYTRSPPAYDSRYIQTTPRRSSTTSSHSSYDRGDGSRSTSGRSSAAASSGYGYSDASTNRYLASDRGSELRPSDSASNISSYRGSNRSSRTSASVRNDLERVDEYIAQELGYGDHDGAAYDRKMNSYVNVVRPF</sequence>
<feature type="compositionally biased region" description="Low complexity" evidence="1">
    <location>
        <begin position="130"/>
        <end position="151"/>
    </location>
</feature>
<evidence type="ECO:0000313" key="2">
    <source>
        <dbReference type="EMBL" id="KAK3675224.1"/>
    </source>
</evidence>
<dbReference type="Proteomes" id="UP001274830">
    <property type="component" value="Unassembled WGS sequence"/>
</dbReference>
<feature type="compositionally biased region" description="Low complexity" evidence="1">
    <location>
        <begin position="110"/>
        <end position="122"/>
    </location>
</feature>
<dbReference type="AlphaFoldDB" id="A0AAE0WP04"/>
<feature type="compositionally biased region" description="Polar residues" evidence="1">
    <location>
        <begin position="1"/>
        <end position="15"/>
    </location>
</feature>
<evidence type="ECO:0000313" key="3">
    <source>
        <dbReference type="Proteomes" id="UP001274830"/>
    </source>
</evidence>